<dbReference type="InterPro" id="IPR050367">
    <property type="entry name" value="APC_superfamily"/>
</dbReference>
<proteinExistence type="predicted"/>
<dbReference type="OrthoDB" id="9804700at2"/>
<dbReference type="STRING" id="160660.BJI67_05115"/>
<evidence type="ECO:0000256" key="1">
    <source>
        <dbReference type="ARBA" id="ARBA00004141"/>
    </source>
</evidence>
<feature type="transmembrane region" description="Helical" evidence="5">
    <location>
        <begin position="137"/>
        <end position="158"/>
    </location>
</feature>
<comment type="caution">
    <text evidence="7">The sequence shown here is derived from an EMBL/GenBank/DDBJ whole genome shotgun (WGS) entry which is preliminary data.</text>
</comment>
<keyword evidence="4 5" id="KW-0472">Membrane</keyword>
<dbReference type="Proteomes" id="UP000029273">
    <property type="component" value="Unassembled WGS sequence"/>
</dbReference>
<name>A0A1A6C2L1_9GAMM</name>
<evidence type="ECO:0000256" key="5">
    <source>
        <dbReference type="SAM" id="Phobius"/>
    </source>
</evidence>
<dbReference type="Pfam" id="PF00324">
    <property type="entry name" value="AA_permease"/>
    <property type="match status" value="1"/>
</dbReference>
<organism evidence="7 8">
    <name type="scientific">Acidihalobacter prosperus</name>
    <dbReference type="NCBI Taxonomy" id="160660"/>
    <lineage>
        <taxon>Bacteria</taxon>
        <taxon>Pseudomonadati</taxon>
        <taxon>Pseudomonadota</taxon>
        <taxon>Gammaproteobacteria</taxon>
        <taxon>Chromatiales</taxon>
        <taxon>Ectothiorhodospiraceae</taxon>
        <taxon>Acidihalobacter</taxon>
    </lineage>
</organism>
<feature type="transmembrane region" description="Helical" evidence="5">
    <location>
        <begin position="343"/>
        <end position="362"/>
    </location>
</feature>
<feature type="transmembrane region" description="Helical" evidence="5">
    <location>
        <begin position="297"/>
        <end position="322"/>
    </location>
</feature>
<dbReference type="AlphaFoldDB" id="A0A1A6C2L1"/>
<dbReference type="Gene3D" id="1.20.1740.10">
    <property type="entry name" value="Amino acid/polyamine transporter I"/>
    <property type="match status" value="1"/>
</dbReference>
<feature type="transmembrane region" description="Helical" evidence="5">
    <location>
        <begin position="246"/>
        <end position="268"/>
    </location>
</feature>
<sequence length="482" mass="50678">MSKVQSDIGLGGAGQSSGVGLKSDNLTFVETIGQSIANVSPTFMPALAVAVVVGMAGHATWLVYALATVSLMLVGWNLSRLASRYATAGSFFVYISRSLGPITGGIVGWGLIVAYLGTAMAVTVGVKVFLDSVLQPVGIKLPALLVYAVTVALVWLLAYRDIKISSRVGLTLEGLSICVILFLLGAIVMKHTGSLVDVNQLALKGSSAGSVAQAAVFAIFSFVGFESAASLGQETRNPLKTVPRAILSSTLMVGTFFVIVTYIILIGFGDNVGALAKDGAPLDTLAAAAGVPWLGTFIYIGAAISAFACALASVNAASRLLFSMGRYQFVHSSMGFVHAKHRTPHIAVTISAVLTFIVPTLMLKMDYLTAFGILGTIATFGFVLGYFMISVAAPIYIKKMGELKPVDVIVGVVAALAMLGAFVGSVYPVPDYPYNILPYLFIGYLAVGLVWLLMLKKKSPQILLNIEKDLEVSESEIIVGKK</sequence>
<feature type="transmembrane region" description="Helical" evidence="5">
    <location>
        <begin position="61"/>
        <end position="79"/>
    </location>
</feature>
<feature type="transmembrane region" description="Helical" evidence="5">
    <location>
        <begin position="408"/>
        <end position="430"/>
    </location>
</feature>
<evidence type="ECO:0000256" key="3">
    <source>
        <dbReference type="ARBA" id="ARBA00022989"/>
    </source>
</evidence>
<feature type="transmembrane region" description="Helical" evidence="5">
    <location>
        <begin position="91"/>
        <end position="117"/>
    </location>
</feature>
<feature type="transmembrane region" description="Helical" evidence="5">
    <location>
        <begin position="170"/>
        <end position="189"/>
    </location>
</feature>
<dbReference type="RefSeq" id="WP_052064498.1">
    <property type="nucleotide sequence ID" value="NZ_JQSG02000006.1"/>
</dbReference>
<evidence type="ECO:0000313" key="8">
    <source>
        <dbReference type="Proteomes" id="UP000029273"/>
    </source>
</evidence>
<gene>
    <name evidence="7" type="ORF">Thpro_023035</name>
</gene>
<keyword evidence="8" id="KW-1185">Reference proteome</keyword>
<dbReference type="InterPro" id="IPR004841">
    <property type="entry name" value="AA-permease/SLC12A_dom"/>
</dbReference>
<reference evidence="7 8" key="1">
    <citation type="journal article" date="2014" name="Genome Announc.">
        <title>Draft Genome Sequence of the Iron-Oxidizing, Acidophilic, and Halotolerant 'Thiobacillus prosperus' Type Strain DSM 5130.</title>
        <authorList>
            <person name="Ossandon F.J."/>
            <person name="Cardenas J.P."/>
            <person name="Corbett M."/>
            <person name="Quatrini R."/>
            <person name="Holmes D.S."/>
            <person name="Watkin E."/>
        </authorList>
    </citation>
    <scope>NUCLEOTIDE SEQUENCE [LARGE SCALE GENOMIC DNA]</scope>
    <source>
        <strain evidence="7 8">DSM 5130</strain>
    </source>
</reference>
<evidence type="ECO:0000256" key="2">
    <source>
        <dbReference type="ARBA" id="ARBA00022692"/>
    </source>
</evidence>
<feature type="transmembrane region" description="Helical" evidence="5">
    <location>
        <begin position="201"/>
        <end position="225"/>
    </location>
</feature>
<keyword evidence="3 5" id="KW-1133">Transmembrane helix</keyword>
<feature type="domain" description="Amino acid permease/ SLC12A" evidence="6">
    <location>
        <begin position="35"/>
        <end position="402"/>
    </location>
</feature>
<evidence type="ECO:0000259" key="6">
    <source>
        <dbReference type="Pfam" id="PF00324"/>
    </source>
</evidence>
<feature type="transmembrane region" description="Helical" evidence="5">
    <location>
        <begin position="436"/>
        <end position="455"/>
    </location>
</feature>
<keyword evidence="2 5" id="KW-0812">Transmembrane</keyword>
<dbReference type="GO" id="GO:0055085">
    <property type="term" value="P:transmembrane transport"/>
    <property type="evidence" value="ECO:0007669"/>
    <property type="project" value="InterPro"/>
</dbReference>
<dbReference type="PANTHER" id="PTHR42770">
    <property type="entry name" value="AMINO ACID TRANSPORTER-RELATED"/>
    <property type="match status" value="1"/>
</dbReference>
<evidence type="ECO:0000256" key="4">
    <source>
        <dbReference type="ARBA" id="ARBA00023136"/>
    </source>
</evidence>
<feature type="transmembrane region" description="Helical" evidence="5">
    <location>
        <begin position="368"/>
        <end position="396"/>
    </location>
</feature>
<dbReference type="PANTHER" id="PTHR42770:SF11">
    <property type="entry name" value="INNER MEMBRANE TRANSPORT PROTEIN YBAT"/>
    <property type="match status" value="1"/>
</dbReference>
<comment type="subcellular location">
    <subcellularLocation>
        <location evidence="1">Membrane</location>
        <topology evidence="1">Multi-pass membrane protein</topology>
    </subcellularLocation>
</comment>
<evidence type="ECO:0000313" key="7">
    <source>
        <dbReference type="EMBL" id="OBS08785.1"/>
    </source>
</evidence>
<protein>
    <submittedName>
        <fullName evidence="7">Amino acid permease</fullName>
    </submittedName>
</protein>
<dbReference type="EMBL" id="JQSG02000006">
    <property type="protein sequence ID" value="OBS08785.1"/>
    <property type="molecule type" value="Genomic_DNA"/>
</dbReference>
<dbReference type="PIRSF" id="PIRSF006060">
    <property type="entry name" value="AA_transporter"/>
    <property type="match status" value="1"/>
</dbReference>
<accession>A0A1A6C2L1</accession>
<dbReference type="GO" id="GO:0016020">
    <property type="term" value="C:membrane"/>
    <property type="evidence" value="ECO:0007669"/>
    <property type="project" value="UniProtKB-SubCell"/>
</dbReference>